<feature type="transmembrane region" description="Helical" evidence="5">
    <location>
        <begin position="221"/>
        <end position="242"/>
    </location>
</feature>
<protein>
    <recommendedName>
        <fullName evidence="6">Amino acid permease/ SLC12A domain-containing protein</fullName>
    </recommendedName>
</protein>
<dbReference type="PIRSF" id="PIRSF006060">
    <property type="entry name" value="AA_transporter"/>
    <property type="match status" value="1"/>
</dbReference>
<feature type="transmembrane region" description="Helical" evidence="5">
    <location>
        <begin position="263"/>
        <end position="295"/>
    </location>
</feature>
<accession>A0A9D8KAY3</accession>
<feature type="domain" description="Amino acid permease/ SLC12A" evidence="6">
    <location>
        <begin position="13"/>
        <end position="337"/>
    </location>
</feature>
<evidence type="ECO:0000256" key="2">
    <source>
        <dbReference type="ARBA" id="ARBA00022692"/>
    </source>
</evidence>
<keyword evidence="3 5" id="KW-1133">Transmembrane helix</keyword>
<dbReference type="AlphaFoldDB" id="A0A9D8KAY3"/>
<sequence length="343" mass="37010">MARHIPLQPVTFAIIIVVGLLAFTGAKKALRTQIPIMVFVGISILSLAVFSIYRAWGSPFPVSAPTGEIGFWYGFSIFFPVVTGVMAGLGLSGDLSDPKRSIPRGAILAVVTGFIIYLIIPVLLVMGASGAKLRGDDLVWIYIAAPYGYCLILPGLLGAAFSSAVGSMLGAPRTLQALSMDRIAPRIFGGQRRKAHNLSGSLLLSIAIGLCAVFLGDLNNIATVVTIFFLTTYGIINITAAFETLSGDPSWRPKIRVPWSLSLVGGLACIATIFLINPVAGIIAIAVELMLWFFLSNREQKAGWGDARRGFYETAIRWALILLSRRPMSARNWRPHVSYLSLI</sequence>
<organism evidence="7 8">
    <name type="scientific">Candidatus Zymogenus saltonus</name>
    <dbReference type="NCBI Taxonomy" id="2844893"/>
    <lineage>
        <taxon>Bacteria</taxon>
        <taxon>Deltaproteobacteria</taxon>
        <taxon>Candidatus Zymogenia</taxon>
        <taxon>Candidatus Zymogeniales</taxon>
        <taxon>Candidatus Zymogenaceae</taxon>
        <taxon>Candidatus Zymogenus</taxon>
    </lineage>
</organism>
<evidence type="ECO:0000256" key="1">
    <source>
        <dbReference type="ARBA" id="ARBA00004141"/>
    </source>
</evidence>
<evidence type="ECO:0000313" key="8">
    <source>
        <dbReference type="Proteomes" id="UP000809273"/>
    </source>
</evidence>
<dbReference type="Gene3D" id="1.20.1740.10">
    <property type="entry name" value="Amino acid/polyamine transporter I"/>
    <property type="match status" value="1"/>
</dbReference>
<name>A0A9D8KAY3_9DELT</name>
<comment type="caution">
    <text evidence="7">The sequence shown here is derived from an EMBL/GenBank/DDBJ whole genome shotgun (WGS) entry which is preliminary data.</text>
</comment>
<feature type="transmembrane region" description="Helical" evidence="5">
    <location>
        <begin position="139"/>
        <end position="161"/>
    </location>
</feature>
<feature type="transmembrane region" description="Helical" evidence="5">
    <location>
        <begin position="6"/>
        <end position="24"/>
    </location>
</feature>
<dbReference type="InterPro" id="IPR004842">
    <property type="entry name" value="SLC12A_fam"/>
</dbReference>
<reference evidence="7" key="2">
    <citation type="submission" date="2021-01" db="EMBL/GenBank/DDBJ databases">
        <authorList>
            <person name="Hahn C.R."/>
            <person name="Youssef N.H."/>
            <person name="Elshahed M."/>
        </authorList>
    </citation>
    <scope>NUCLEOTIDE SEQUENCE</scope>
    <source>
        <strain evidence="7">Zod_Metabat.24</strain>
    </source>
</reference>
<feature type="transmembrane region" description="Helical" evidence="5">
    <location>
        <begin position="36"/>
        <end position="56"/>
    </location>
</feature>
<keyword evidence="2 5" id="KW-0812">Transmembrane</keyword>
<reference evidence="7" key="1">
    <citation type="journal article" date="2021" name="Environ. Microbiol.">
        <title>Genomic characterization of three novel Desulfobacterota classes expand the metabolic and phylogenetic diversity of the phylum.</title>
        <authorList>
            <person name="Murphy C.L."/>
            <person name="Biggerstaff J."/>
            <person name="Eichhorn A."/>
            <person name="Ewing E."/>
            <person name="Shahan R."/>
            <person name="Soriano D."/>
            <person name="Stewart S."/>
            <person name="VanMol K."/>
            <person name="Walker R."/>
            <person name="Walters P."/>
            <person name="Elshahed M.S."/>
            <person name="Youssef N.H."/>
        </authorList>
    </citation>
    <scope>NUCLEOTIDE SEQUENCE</scope>
    <source>
        <strain evidence="7">Zod_Metabat.24</strain>
    </source>
</reference>
<comment type="subcellular location">
    <subcellularLocation>
        <location evidence="1">Membrane</location>
        <topology evidence="1">Multi-pass membrane protein</topology>
    </subcellularLocation>
</comment>
<dbReference type="EMBL" id="JAFGIX010000016">
    <property type="protein sequence ID" value="MBN1572200.1"/>
    <property type="molecule type" value="Genomic_DNA"/>
</dbReference>
<evidence type="ECO:0000259" key="6">
    <source>
        <dbReference type="Pfam" id="PF00324"/>
    </source>
</evidence>
<dbReference type="Pfam" id="PF00324">
    <property type="entry name" value="AA_permease"/>
    <property type="match status" value="1"/>
</dbReference>
<gene>
    <name evidence="7" type="ORF">JW984_03270</name>
</gene>
<dbReference type="InterPro" id="IPR004841">
    <property type="entry name" value="AA-permease/SLC12A_dom"/>
</dbReference>
<evidence type="ECO:0000313" key="7">
    <source>
        <dbReference type="EMBL" id="MBN1572200.1"/>
    </source>
</evidence>
<proteinExistence type="predicted"/>
<dbReference type="PANTHER" id="PTHR11827:SF72">
    <property type="entry name" value="GH08340P"/>
    <property type="match status" value="1"/>
</dbReference>
<keyword evidence="4 5" id="KW-0472">Membrane</keyword>
<dbReference type="GO" id="GO:0015377">
    <property type="term" value="F:chloride:monoatomic cation symporter activity"/>
    <property type="evidence" value="ECO:0007669"/>
    <property type="project" value="InterPro"/>
</dbReference>
<evidence type="ECO:0000256" key="3">
    <source>
        <dbReference type="ARBA" id="ARBA00022989"/>
    </source>
</evidence>
<dbReference type="PANTHER" id="PTHR11827">
    <property type="entry name" value="SOLUTE CARRIER FAMILY 12, CATION COTRANSPORTERS"/>
    <property type="match status" value="1"/>
</dbReference>
<feature type="transmembrane region" description="Helical" evidence="5">
    <location>
        <begin position="105"/>
        <end position="127"/>
    </location>
</feature>
<feature type="transmembrane region" description="Helical" evidence="5">
    <location>
        <begin position="195"/>
        <end position="215"/>
    </location>
</feature>
<dbReference type="GO" id="GO:0016020">
    <property type="term" value="C:membrane"/>
    <property type="evidence" value="ECO:0007669"/>
    <property type="project" value="UniProtKB-SubCell"/>
</dbReference>
<evidence type="ECO:0000256" key="4">
    <source>
        <dbReference type="ARBA" id="ARBA00023136"/>
    </source>
</evidence>
<feature type="transmembrane region" description="Helical" evidence="5">
    <location>
        <begin position="71"/>
        <end position="93"/>
    </location>
</feature>
<evidence type="ECO:0000256" key="5">
    <source>
        <dbReference type="SAM" id="Phobius"/>
    </source>
</evidence>
<dbReference type="Proteomes" id="UP000809273">
    <property type="component" value="Unassembled WGS sequence"/>
</dbReference>